<reference evidence="1" key="1">
    <citation type="journal article" date="2018" name="Genome Biol.">
        <title>SKESA: strategic k-mer extension for scrupulous assemblies.</title>
        <authorList>
            <person name="Souvorov A."/>
            <person name="Agarwala R."/>
            <person name="Lipman D.J."/>
        </authorList>
    </citation>
    <scope>NUCLEOTIDE SEQUENCE</scope>
    <source>
        <strain evidence="1">BCW_3452</strain>
    </source>
</reference>
<name>A0A8H9K6E6_VIBVL</name>
<reference evidence="1" key="2">
    <citation type="submission" date="2019-01" db="EMBL/GenBank/DDBJ databases">
        <authorList>
            <consortium name="NCBI Pathogen Detection Project"/>
        </authorList>
    </citation>
    <scope>NUCLEOTIDE SEQUENCE</scope>
    <source>
        <strain evidence="1">BCW_3452</strain>
    </source>
</reference>
<evidence type="ECO:0000313" key="1">
    <source>
        <dbReference type="EMBL" id="HAS8538293.1"/>
    </source>
</evidence>
<dbReference type="Proteomes" id="UP000863257">
    <property type="component" value="Unassembled WGS sequence"/>
</dbReference>
<sequence length="109" mass="11627">MIVCLLAAPASADWEKDKKLHFAASTGIGLASGAFIEDWRVSSTLCLGVGLAKEVYDEIDYGGFDEKDMLANAGGCVTGLIIRELTGLNIVVTPSDDLNGVDVNFGWRF</sequence>
<protein>
    <submittedName>
        <fullName evidence="1">Uncharacterized protein</fullName>
    </submittedName>
</protein>
<gene>
    <name evidence="1" type="ORF">I7730_00575</name>
</gene>
<proteinExistence type="predicted"/>
<dbReference type="EMBL" id="DACRBY010000001">
    <property type="protein sequence ID" value="HAS8538293.1"/>
    <property type="molecule type" value="Genomic_DNA"/>
</dbReference>
<comment type="caution">
    <text evidence="1">The sequence shown here is derived from an EMBL/GenBank/DDBJ whole genome shotgun (WGS) entry which is preliminary data.</text>
</comment>
<dbReference type="AlphaFoldDB" id="A0A8H9K6E6"/>
<organism evidence="1">
    <name type="scientific">Vibrio vulnificus</name>
    <dbReference type="NCBI Taxonomy" id="672"/>
    <lineage>
        <taxon>Bacteria</taxon>
        <taxon>Pseudomonadati</taxon>
        <taxon>Pseudomonadota</taxon>
        <taxon>Gammaproteobacteria</taxon>
        <taxon>Vibrionales</taxon>
        <taxon>Vibrionaceae</taxon>
        <taxon>Vibrio</taxon>
    </lineage>
</organism>
<accession>A0A8H9K6E6</accession>